<dbReference type="AlphaFoldDB" id="A0A6S6UKY2"/>
<evidence type="ECO:0000313" key="2">
    <source>
        <dbReference type="EMBL" id="CAA6830717.1"/>
    </source>
</evidence>
<name>A0A6S6UKY2_9GAMM</name>
<proteinExistence type="predicted"/>
<keyword evidence="1" id="KW-0472">Membrane</keyword>
<keyword evidence="1" id="KW-1133">Transmembrane helix</keyword>
<reference evidence="2" key="1">
    <citation type="submission" date="2020-01" db="EMBL/GenBank/DDBJ databases">
        <authorList>
            <person name="Meier V. D."/>
            <person name="Meier V D."/>
        </authorList>
    </citation>
    <scope>NUCLEOTIDE SEQUENCE</scope>
    <source>
        <strain evidence="2">HLG_WM_MAG_09</strain>
    </source>
</reference>
<organism evidence="2">
    <name type="scientific">uncultured Thiotrichaceae bacterium</name>
    <dbReference type="NCBI Taxonomy" id="298394"/>
    <lineage>
        <taxon>Bacteria</taxon>
        <taxon>Pseudomonadati</taxon>
        <taxon>Pseudomonadota</taxon>
        <taxon>Gammaproteobacteria</taxon>
        <taxon>Thiotrichales</taxon>
        <taxon>Thiotrichaceae</taxon>
        <taxon>environmental samples</taxon>
    </lineage>
</organism>
<feature type="transmembrane region" description="Helical" evidence="1">
    <location>
        <begin position="14"/>
        <end position="34"/>
    </location>
</feature>
<feature type="transmembrane region" description="Helical" evidence="1">
    <location>
        <begin position="125"/>
        <end position="143"/>
    </location>
</feature>
<feature type="transmembrane region" description="Helical" evidence="1">
    <location>
        <begin position="213"/>
        <end position="237"/>
    </location>
</feature>
<feature type="transmembrane region" description="Helical" evidence="1">
    <location>
        <begin position="41"/>
        <end position="59"/>
    </location>
</feature>
<evidence type="ECO:0000256" key="1">
    <source>
        <dbReference type="SAM" id="Phobius"/>
    </source>
</evidence>
<sequence length="313" mass="32890">MTEFVELILSSGRAGVEIALFVFLPIMIVMLTFMRLLEARGILGWIVVRIAPFFLPFGVTGLGVFALIQVLFVSVAAPVATLAMMNNSGVSRRHISATLAMVFGAAQANVTFPMSAVGLHGGSTILISAIAGLLGAAATYYVFARHLPERELVSETLPEHPVVEGANGVMAVISAAGKEAFNIAINAIPMLVLALLLVNVLRSLGVIGILESALTPLFVILDLPAAALLPAVTKYIAGGTAMMGVMMDSMEQGLVSVGEFNRLAGFLINPLDVAGVAIMMTAGSRVAEVIKPALYGAAVAIVIRSLVHYWWFA</sequence>
<feature type="transmembrane region" description="Helical" evidence="1">
    <location>
        <begin position="65"/>
        <end position="85"/>
    </location>
</feature>
<feature type="transmembrane region" description="Helical" evidence="1">
    <location>
        <begin position="180"/>
        <end position="201"/>
    </location>
</feature>
<accession>A0A6S6UKY2</accession>
<dbReference type="EMBL" id="CACVAT010000621">
    <property type="protein sequence ID" value="CAA6830717.1"/>
    <property type="molecule type" value="Genomic_DNA"/>
</dbReference>
<feature type="transmembrane region" description="Helical" evidence="1">
    <location>
        <begin position="97"/>
        <end position="119"/>
    </location>
</feature>
<gene>
    <name evidence="2" type="ORF">HELGO_WM26688</name>
</gene>
<feature type="transmembrane region" description="Helical" evidence="1">
    <location>
        <begin position="293"/>
        <end position="312"/>
    </location>
</feature>
<keyword evidence="1" id="KW-0812">Transmembrane</keyword>
<protein>
    <submittedName>
        <fullName evidence="2">Nucleoside recognition family protein</fullName>
    </submittedName>
</protein>